<reference evidence="7" key="1">
    <citation type="submission" date="2021-01" db="EMBL/GenBank/DDBJ databases">
        <authorList>
            <person name="Corre E."/>
            <person name="Pelletier E."/>
            <person name="Niang G."/>
            <person name="Scheremetjew M."/>
            <person name="Finn R."/>
            <person name="Kale V."/>
            <person name="Holt S."/>
            <person name="Cochrane G."/>
            <person name="Meng A."/>
            <person name="Brown T."/>
            <person name="Cohen L."/>
        </authorList>
    </citation>
    <scope>NUCLEOTIDE SEQUENCE</scope>
    <source>
        <strain evidence="7">CCMP127</strain>
    </source>
</reference>
<evidence type="ECO:0000256" key="5">
    <source>
        <dbReference type="ARBA" id="ARBA00022840"/>
    </source>
</evidence>
<comment type="catalytic activity">
    <reaction evidence="6">
        <text>adenosine + ATP = AMP + ADP + H(+)</text>
        <dbReference type="Rhea" id="RHEA:20824"/>
        <dbReference type="ChEBI" id="CHEBI:15378"/>
        <dbReference type="ChEBI" id="CHEBI:16335"/>
        <dbReference type="ChEBI" id="CHEBI:30616"/>
        <dbReference type="ChEBI" id="CHEBI:456215"/>
        <dbReference type="ChEBI" id="CHEBI:456216"/>
        <dbReference type="EC" id="2.7.1.20"/>
    </reaction>
</comment>
<evidence type="ECO:0000256" key="1">
    <source>
        <dbReference type="ARBA" id="ARBA00010688"/>
    </source>
</evidence>
<dbReference type="PRINTS" id="PR00989">
    <property type="entry name" value="ADENOKINASE"/>
</dbReference>
<dbReference type="GO" id="GO:0004001">
    <property type="term" value="F:adenosine kinase activity"/>
    <property type="evidence" value="ECO:0007669"/>
    <property type="project" value="UniProtKB-UniRule"/>
</dbReference>
<proteinExistence type="inferred from homology"/>
<dbReference type="GO" id="GO:0006144">
    <property type="term" value="P:purine nucleobase metabolic process"/>
    <property type="evidence" value="ECO:0007669"/>
    <property type="project" value="TreeGrafter"/>
</dbReference>
<dbReference type="PANTHER" id="PTHR45769">
    <property type="entry name" value="ADENOSINE KINASE"/>
    <property type="match status" value="1"/>
</dbReference>
<dbReference type="Gene3D" id="3.40.1190.20">
    <property type="match status" value="1"/>
</dbReference>
<dbReference type="GO" id="GO:0005524">
    <property type="term" value="F:ATP binding"/>
    <property type="evidence" value="ECO:0007669"/>
    <property type="project" value="UniProtKB-UniRule"/>
</dbReference>
<dbReference type="EMBL" id="HBIM01023823">
    <property type="protein sequence ID" value="CAE0420968.1"/>
    <property type="molecule type" value="Transcribed_RNA"/>
</dbReference>
<keyword evidence="2 6" id="KW-0808">Transferase</keyword>
<protein>
    <recommendedName>
        <fullName evidence="6">Adenosine kinase</fullName>
        <shortName evidence="6">AK</shortName>
        <ecNumber evidence="6">2.7.1.20</ecNumber>
    </recommendedName>
    <alternativeName>
        <fullName evidence="6">Adenosine 5'-phosphotransferase</fullName>
    </alternativeName>
</protein>
<dbReference type="GO" id="GO:0005829">
    <property type="term" value="C:cytosol"/>
    <property type="evidence" value="ECO:0007669"/>
    <property type="project" value="TreeGrafter"/>
</dbReference>
<gene>
    <name evidence="7" type="ORF">ACOF00016_LOCUS17624</name>
</gene>
<keyword evidence="6" id="KW-0460">Magnesium</keyword>
<dbReference type="InterPro" id="IPR001805">
    <property type="entry name" value="Adenokinase"/>
</dbReference>
<dbReference type="Gene3D" id="3.30.1110.10">
    <property type="match status" value="1"/>
</dbReference>
<comment type="cofactor">
    <cofactor evidence="6">
        <name>Mg(2+)</name>
        <dbReference type="ChEBI" id="CHEBI:18420"/>
    </cofactor>
</comment>
<evidence type="ECO:0000256" key="6">
    <source>
        <dbReference type="RuleBase" id="RU368116"/>
    </source>
</evidence>
<dbReference type="GO" id="GO:0005634">
    <property type="term" value="C:nucleus"/>
    <property type="evidence" value="ECO:0007669"/>
    <property type="project" value="TreeGrafter"/>
</dbReference>
<dbReference type="SUPFAM" id="SSF53613">
    <property type="entry name" value="Ribokinase-like"/>
    <property type="match status" value="1"/>
</dbReference>
<evidence type="ECO:0000313" key="7">
    <source>
        <dbReference type="EMBL" id="CAE0420968.1"/>
    </source>
</evidence>
<evidence type="ECO:0000256" key="2">
    <source>
        <dbReference type="ARBA" id="ARBA00022679"/>
    </source>
</evidence>
<organism evidence="7">
    <name type="scientific">Amphora coffeiformis</name>
    <dbReference type="NCBI Taxonomy" id="265554"/>
    <lineage>
        <taxon>Eukaryota</taxon>
        <taxon>Sar</taxon>
        <taxon>Stramenopiles</taxon>
        <taxon>Ochrophyta</taxon>
        <taxon>Bacillariophyta</taxon>
        <taxon>Bacillariophyceae</taxon>
        <taxon>Bacillariophycidae</taxon>
        <taxon>Thalassiophysales</taxon>
        <taxon>Catenulaceae</taxon>
        <taxon>Amphora</taxon>
    </lineage>
</organism>
<dbReference type="PANTHER" id="PTHR45769:SF3">
    <property type="entry name" value="ADENOSINE KINASE"/>
    <property type="match status" value="1"/>
</dbReference>
<name>A0A7S3PD39_9STRA</name>
<accession>A0A7S3PD39</accession>
<keyword evidence="4 6" id="KW-0418">Kinase</keyword>
<dbReference type="GO" id="GO:0006166">
    <property type="term" value="P:purine ribonucleoside salvage"/>
    <property type="evidence" value="ECO:0007669"/>
    <property type="project" value="UniProtKB-KW"/>
</dbReference>
<dbReference type="InterPro" id="IPR029056">
    <property type="entry name" value="Ribokinase-like"/>
</dbReference>
<evidence type="ECO:0000256" key="3">
    <source>
        <dbReference type="ARBA" id="ARBA00022741"/>
    </source>
</evidence>
<dbReference type="AlphaFoldDB" id="A0A7S3PD39"/>
<keyword evidence="5 6" id="KW-0067">ATP-binding</keyword>
<comment type="function">
    <text evidence="6">ATP dependent phosphorylation of adenosine and other related nucleoside analogs to monophosphate derivatives.</text>
</comment>
<evidence type="ECO:0000256" key="4">
    <source>
        <dbReference type="ARBA" id="ARBA00022777"/>
    </source>
</evidence>
<comment type="pathway">
    <text evidence="6">Purine metabolism; AMP biosynthesis via salvage pathway; AMP from adenosine: step 1/1.</text>
</comment>
<comment type="similarity">
    <text evidence="1 6">Belongs to the carbohydrate kinase PfkB family.</text>
</comment>
<keyword evidence="3 6" id="KW-0547">Nucleotide-binding</keyword>
<sequence>MANKGHGTSFRETIRRSPSEERLIVSSVCNAQHTWRFFTLSSHTLNTIRVARWELQEKVCDFVGPLGDDEFGCILEQSLVLGGVKPHFQRVDDKPTGTCALCVYVVDRECSLLEKSAPP</sequence>
<keyword evidence="6" id="KW-0660">Purine salvage</keyword>
<dbReference type="GO" id="GO:0044209">
    <property type="term" value="P:AMP salvage"/>
    <property type="evidence" value="ECO:0007669"/>
    <property type="project" value="UniProtKB-UniRule"/>
</dbReference>
<dbReference type="EC" id="2.7.1.20" evidence="6"/>